<dbReference type="RefSeq" id="WP_164321539.1">
    <property type="nucleotide sequence ID" value="NZ_JAAGLU010000039.1"/>
</dbReference>
<gene>
    <name evidence="2" type="ORF">G3I71_36025</name>
</gene>
<evidence type="ECO:0008006" key="3">
    <source>
        <dbReference type="Google" id="ProtNLM"/>
    </source>
</evidence>
<comment type="caution">
    <text evidence="2">The sequence shown here is derived from an EMBL/GenBank/DDBJ whole genome shotgun (WGS) entry which is preliminary data.</text>
</comment>
<organism evidence="2">
    <name type="scientific">Streptomyces sp. SID12501</name>
    <dbReference type="NCBI Taxonomy" id="2706042"/>
    <lineage>
        <taxon>Bacteria</taxon>
        <taxon>Bacillati</taxon>
        <taxon>Actinomycetota</taxon>
        <taxon>Actinomycetes</taxon>
        <taxon>Kitasatosporales</taxon>
        <taxon>Streptomycetaceae</taxon>
        <taxon>Streptomyces</taxon>
    </lineage>
</organism>
<evidence type="ECO:0000313" key="2">
    <source>
        <dbReference type="EMBL" id="NEC91091.1"/>
    </source>
</evidence>
<dbReference type="EMBL" id="JAAGLU010000039">
    <property type="protein sequence ID" value="NEC91091.1"/>
    <property type="molecule type" value="Genomic_DNA"/>
</dbReference>
<proteinExistence type="predicted"/>
<name>A0A6B3C2R8_9ACTN</name>
<feature type="region of interest" description="Disordered" evidence="1">
    <location>
        <begin position="99"/>
        <end position="122"/>
    </location>
</feature>
<accession>A0A6B3C2R8</accession>
<dbReference type="AlphaFoldDB" id="A0A6B3C2R8"/>
<reference evidence="2" key="1">
    <citation type="submission" date="2020-01" db="EMBL/GenBank/DDBJ databases">
        <title>Insect and environment-associated Actinomycetes.</title>
        <authorList>
            <person name="Currrie C."/>
            <person name="Chevrette M."/>
            <person name="Carlson C."/>
            <person name="Stubbendieck R."/>
            <person name="Wendt-Pienkowski E."/>
        </authorList>
    </citation>
    <scope>NUCLEOTIDE SEQUENCE</scope>
    <source>
        <strain evidence="2">SID12501</strain>
    </source>
</reference>
<evidence type="ECO:0000256" key="1">
    <source>
        <dbReference type="SAM" id="MobiDB-lite"/>
    </source>
</evidence>
<protein>
    <recommendedName>
        <fullName evidence="3">TniQ family protein</fullName>
    </recommendedName>
</protein>
<sequence>MIEQEHDRRLGVVPTPFAGESFLSWVDTVAVTMRLPRVAALRELGLPGPATFCLQASGGRWLLSWRLKWTFLCADHLVYLADRCPRCRLWLYWRHDATGPSQREHCTRPLEPRQGRGPRRSDAKVCGFQVREIPAIPVEDEEAVHVQRRVTALLAPADGSHNEMSRRLLQHMSGIVKEAARRKTMAGMLDRMESSVVRAVYESQRQAPHLPLAWTLENGSPAAVSAIVRIAARTAFSERPGAGPPG</sequence>